<dbReference type="RefSeq" id="WP_073130392.1">
    <property type="nucleotide sequence ID" value="NZ_FQWQ01000001.1"/>
</dbReference>
<organism evidence="2 3">
    <name type="scientific">Chryseolinea serpens</name>
    <dbReference type="NCBI Taxonomy" id="947013"/>
    <lineage>
        <taxon>Bacteria</taxon>
        <taxon>Pseudomonadati</taxon>
        <taxon>Bacteroidota</taxon>
        <taxon>Cytophagia</taxon>
        <taxon>Cytophagales</taxon>
        <taxon>Fulvivirgaceae</taxon>
        <taxon>Chryseolinea</taxon>
    </lineage>
</organism>
<sequence>MGLKILKGIWFLSVIVVVIDVLYVYASLPEHVVIQEEATGMTAIGRDPFFYGAISFIILTNALVFLIGKVFAHRPDFRTWFYGFMVVLNFFFVMSLSFISLYNSNEKFDYSRIDFAIYGSVILIVVWALAWPVYSLYRKFTAKS</sequence>
<feature type="transmembrane region" description="Helical" evidence="1">
    <location>
        <begin position="48"/>
        <end position="68"/>
    </location>
</feature>
<evidence type="ECO:0000313" key="3">
    <source>
        <dbReference type="Proteomes" id="UP000184212"/>
    </source>
</evidence>
<keyword evidence="1" id="KW-0812">Transmembrane</keyword>
<dbReference type="EMBL" id="FQWQ01000001">
    <property type="protein sequence ID" value="SHG45410.1"/>
    <property type="molecule type" value="Genomic_DNA"/>
</dbReference>
<proteinExistence type="predicted"/>
<protein>
    <recommendedName>
        <fullName evidence="4">DUF2569 domain-containing protein</fullName>
    </recommendedName>
</protein>
<name>A0A1M5JYM4_9BACT</name>
<keyword evidence="1" id="KW-0472">Membrane</keyword>
<gene>
    <name evidence="2" type="ORF">SAMN04488109_0345</name>
</gene>
<keyword evidence="3" id="KW-1185">Reference proteome</keyword>
<accession>A0A1M5JYM4</accession>
<dbReference type="STRING" id="947013.SAMN04488109_0345"/>
<feature type="transmembrane region" description="Helical" evidence="1">
    <location>
        <begin position="9"/>
        <end position="28"/>
    </location>
</feature>
<dbReference type="Proteomes" id="UP000184212">
    <property type="component" value="Unassembled WGS sequence"/>
</dbReference>
<evidence type="ECO:0008006" key="4">
    <source>
        <dbReference type="Google" id="ProtNLM"/>
    </source>
</evidence>
<dbReference type="AlphaFoldDB" id="A0A1M5JYM4"/>
<evidence type="ECO:0000313" key="2">
    <source>
        <dbReference type="EMBL" id="SHG45410.1"/>
    </source>
</evidence>
<keyword evidence="1" id="KW-1133">Transmembrane helix</keyword>
<feature type="transmembrane region" description="Helical" evidence="1">
    <location>
        <begin position="115"/>
        <end position="137"/>
    </location>
</feature>
<dbReference type="OrthoDB" id="979831at2"/>
<feature type="transmembrane region" description="Helical" evidence="1">
    <location>
        <begin position="80"/>
        <end position="103"/>
    </location>
</feature>
<evidence type="ECO:0000256" key="1">
    <source>
        <dbReference type="SAM" id="Phobius"/>
    </source>
</evidence>
<reference evidence="2 3" key="1">
    <citation type="submission" date="2016-11" db="EMBL/GenBank/DDBJ databases">
        <authorList>
            <person name="Jaros S."/>
            <person name="Januszkiewicz K."/>
            <person name="Wedrychowicz H."/>
        </authorList>
    </citation>
    <scope>NUCLEOTIDE SEQUENCE [LARGE SCALE GENOMIC DNA]</scope>
    <source>
        <strain evidence="2 3">DSM 24574</strain>
    </source>
</reference>